<feature type="compositionally biased region" description="Basic and acidic residues" evidence="1">
    <location>
        <begin position="229"/>
        <end position="244"/>
    </location>
</feature>
<gene>
    <name evidence="2" type="ORF">B0J11DRAFT_584611</name>
</gene>
<evidence type="ECO:0000313" key="2">
    <source>
        <dbReference type="EMBL" id="KAH7115319.1"/>
    </source>
</evidence>
<evidence type="ECO:0000256" key="1">
    <source>
        <dbReference type="SAM" id="MobiDB-lite"/>
    </source>
</evidence>
<organism evidence="2 3">
    <name type="scientific">Dendryphion nanum</name>
    <dbReference type="NCBI Taxonomy" id="256645"/>
    <lineage>
        <taxon>Eukaryota</taxon>
        <taxon>Fungi</taxon>
        <taxon>Dikarya</taxon>
        <taxon>Ascomycota</taxon>
        <taxon>Pezizomycotina</taxon>
        <taxon>Dothideomycetes</taxon>
        <taxon>Pleosporomycetidae</taxon>
        <taxon>Pleosporales</taxon>
        <taxon>Torulaceae</taxon>
        <taxon>Dendryphion</taxon>
    </lineage>
</organism>
<protein>
    <submittedName>
        <fullName evidence="2">Uncharacterized protein</fullName>
    </submittedName>
</protein>
<proteinExistence type="predicted"/>
<feature type="region of interest" description="Disordered" evidence="1">
    <location>
        <begin position="229"/>
        <end position="250"/>
    </location>
</feature>
<feature type="region of interest" description="Disordered" evidence="1">
    <location>
        <begin position="1"/>
        <end position="35"/>
    </location>
</feature>
<name>A0A9P9DAC2_9PLEO</name>
<dbReference type="Proteomes" id="UP000700596">
    <property type="component" value="Unassembled WGS sequence"/>
</dbReference>
<comment type="caution">
    <text evidence="2">The sequence shown here is derived from an EMBL/GenBank/DDBJ whole genome shotgun (WGS) entry which is preliminary data.</text>
</comment>
<dbReference type="AlphaFoldDB" id="A0A9P9DAC2"/>
<feature type="region of interest" description="Disordered" evidence="1">
    <location>
        <begin position="265"/>
        <end position="307"/>
    </location>
</feature>
<accession>A0A9P9DAC2</accession>
<sequence>MNQHDHPDNAFQGQQPYDPAQNVDELYATPTEGTSYTHLNITQNRLPPHQSAAHKPGNGFDNMLASVLKETGEQARNQDINQAPSNTNNFNTQLAQVLAASRAEAEAAQTKFYEDQLAAVLAESKSDVPVGAPQSVDEEEQAFAAALAASYADIPTRDFQNADDEEEAIQRLLRDSEQQYYQIQLQHGALDDDDPELAEIKNRSMNDWHACMNKQSAGGHQGLDAHLLADLDPHGKGKGRRESDDQQGSLAHGMAGLNVNIDVSTDTHDSLAPPQWGYDLFPRGDNNTSSGHGGHSTSPPQGMSSLHNDPQLVTAIRAEQDIAYLASLAADQEESRLRKQPDASKFNINLQINANPSVQADLRRIGKRSAERNMDQDEKVILSLKMQNT</sequence>
<dbReference type="EMBL" id="JAGMWT010000016">
    <property type="protein sequence ID" value="KAH7115319.1"/>
    <property type="molecule type" value="Genomic_DNA"/>
</dbReference>
<evidence type="ECO:0000313" key="3">
    <source>
        <dbReference type="Proteomes" id="UP000700596"/>
    </source>
</evidence>
<reference evidence="2" key="1">
    <citation type="journal article" date="2021" name="Nat. Commun.">
        <title>Genetic determinants of endophytism in the Arabidopsis root mycobiome.</title>
        <authorList>
            <person name="Mesny F."/>
            <person name="Miyauchi S."/>
            <person name="Thiergart T."/>
            <person name="Pickel B."/>
            <person name="Atanasova L."/>
            <person name="Karlsson M."/>
            <person name="Huettel B."/>
            <person name="Barry K.W."/>
            <person name="Haridas S."/>
            <person name="Chen C."/>
            <person name="Bauer D."/>
            <person name="Andreopoulos W."/>
            <person name="Pangilinan J."/>
            <person name="LaButti K."/>
            <person name="Riley R."/>
            <person name="Lipzen A."/>
            <person name="Clum A."/>
            <person name="Drula E."/>
            <person name="Henrissat B."/>
            <person name="Kohler A."/>
            <person name="Grigoriev I.V."/>
            <person name="Martin F.M."/>
            <person name="Hacquard S."/>
        </authorList>
    </citation>
    <scope>NUCLEOTIDE SEQUENCE</scope>
    <source>
        <strain evidence="2">MPI-CAGE-CH-0243</strain>
    </source>
</reference>
<keyword evidence="3" id="KW-1185">Reference proteome</keyword>